<evidence type="ECO:0000256" key="2">
    <source>
        <dbReference type="ARBA" id="ARBA00023002"/>
    </source>
</evidence>
<dbReference type="FunFam" id="3.40.50.720:FF:000084">
    <property type="entry name" value="Short-chain dehydrogenase reductase"/>
    <property type="match status" value="1"/>
</dbReference>
<dbReference type="PANTHER" id="PTHR43639:SF1">
    <property type="entry name" value="SHORT-CHAIN DEHYDROGENASE_REDUCTASE FAMILY PROTEIN"/>
    <property type="match status" value="1"/>
</dbReference>
<dbReference type="Proteomes" id="UP000326780">
    <property type="component" value="Chromosome"/>
</dbReference>
<protein>
    <submittedName>
        <fullName evidence="4">SDR family oxidoreductase</fullName>
    </submittedName>
</protein>
<dbReference type="EMBL" id="CP045644">
    <property type="protein sequence ID" value="QFZ82838.1"/>
    <property type="molecule type" value="Genomic_DNA"/>
</dbReference>
<dbReference type="Gene3D" id="3.40.50.720">
    <property type="entry name" value="NAD(P)-binding Rossmann-like Domain"/>
    <property type="match status" value="1"/>
</dbReference>
<dbReference type="InterPro" id="IPR036291">
    <property type="entry name" value="NAD(P)-bd_dom_sf"/>
</dbReference>
<evidence type="ECO:0000313" key="5">
    <source>
        <dbReference type="Proteomes" id="UP000326780"/>
    </source>
</evidence>
<dbReference type="SUPFAM" id="SSF51735">
    <property type="entry name" value="NAD(P)-binding Rossmann-fold domains"/>
    <property type="match status" value="1"/>
</dbReference>
<dbReference type="SMART" id="SM00822">
    <property type="entry name" value="PKS_KR"/>
    <property type="match status" value="1"/>
</dbReference>
<gene>
    <name evidence="4" type="ORF">GFK26_08730</name>
</gene>
<dbReference type="InterPro" id="IPR020904">
    <property type="entry name" value="Sc_DH/Rdtase_CS"/>
</dbReference>
<dbReference type="GO" id="GO:0016491">
    <property type="term" value="F:oxidoreductase activity"/>
    <property type="evidence" value="ECO:0007669"/>
    <property type="project" value="UniProtKB-KW"/>
</dbReference>
<dbReference type="Pfam" id="PF13561">
    <property type="entry name" value="adh_short_C2"/>
    <property type="match status" value="1"/>
</dbReference>
<keyword evidence="2" id="KW-0560">Oxidoreductase</keyword>
<dbReference type="AlphaFoldDB" id="A0A5Q0M0T7"/>
<reference evidence="4 5" key="1">
    <citation type="submission" date="2019-10" db="EMBL/GenBank/DDBJ databases">
        <title>Complete genome sequence of Variovorax paradoxus 5C-2.</title>
        <authorList>
            <person name="Gogoleva N.E."/>
            <person name="Balkin A.S."/>
        </authorList>
    </citation>
    <scope>NUCLEOTIDE SEQUENCE [LARGE SCALE GENOMIC DNA]</scope>
    <source>
        <strain evidence="4 5">5C-2</strain>
    </source>
</reference>
<feature type="domain" description="Ketoreductase" evidence="3">
    <location>
        <begin position="18"/>
        <end position="198"/>
    </location>
</feature>
<dbReference type="InterPro" id="IPR057326">
    <property type="entry name" value="KR_dom"/>
</dbReference>
<dbReference type="PRINTS" id="PR00080">
    <property type="entry name" value="SDRFAMILY"/>
</dbReference>
<proteinExistence type="inferred from homology"/>
<dbReference type="InterPro" id="IPR002347">
    <property type="entry name" value="SDR_fam"/>
</dbReference>
<dbReference type="PROSITE" id="PS00061">
    <property type="entry name" value="ADH_SHORT"/>
    <property type="match status" value="1"/>
</dbReference>
<accession>A0A5Q0M0T7</accession>
<name>A0A5Q0M0T7_VARPD</name>
<sequence>MASTSVSSSSSSPVLAGKVAFVTGGSRGIGAAIVRRLARDGAAVAFTYVSAQAEADKLAAEIQSAGGRALAIRADAGDAAALTAAIAQGARAFERLDVLVNNAGVYLGGDLDTFSLDDFDRTIDVNVRATFVAVQAAARHMGDGTGRIVNIGSVNAERVFDAGASVYAMSKAAIVGLTRGLARDLGPRGITVNNVQPGPIDTAMNPATGPRAASMHDVMALPRHGRAEEIAGMVAYLVGPDGGFVTGANLSVDGGYTV</sequence>
<dbReference type="PANTHER" id="PTHR43639">
    <property type="entry name" value="OXIDOREDUCTASE, SHORT-CHAIN DEHYDROGENASE/REDUCTASE FAMILY (AFU_ORTHOLOGUE AFUA_5G02870)"/>
    <property type="match status" value="1"/>
</dbReference>
<comment type="similarity">
    <text evidence="1">Belongs to the short-chain dehydrogenases/reductases (SDR) family.</text>
</comment>
<evidence type="ECO:0000259" key="3">
    <source>
        <dbReference type="SMART" id="SM00822"/>
    </source>
</evidence>
<evidence type="ECO:0000313" key="4">
    <source>
        <dbReference type="EMBL" id="QFZ82838.1"/>
    </source>
</evidence>
<organism evidence="4 5">
    <name type="scientific">Variovorax paradoxus</name>
    <dbReference type="NCBI Taxonomy" id="34073"/>
    <lineage>
        <taxon>Bacteria</taxon>
        <taxon>Pseudomonadati</taxon>
        <taxon>Pseudomonadota</taxon>
        <taxon>Betaproteobacteria</taxon>
        <taxon>Burkholderiales</taxon>
        <taxon>Comamonadaceae</taxon>
        <taxon>Variovorax</taxon>
    </lineage>
</organism>
<evidence type="ECO:0000256" key="1">
    <source>
        <dbReference type="ARBA" id="ARBA00006484"/>
    </source>
</evidence>
<dbReference type="PRINTS" id="PR00081">
    <property type="entry name" value="GDHRDH"/>
</dbReference>
<dbReference type="RefSeq" id="WP_153281632.1">
    <property type="nucleotide sequence ID" value="NZ_CP045644.1"/>
</dbReference>